<proteinExistence type="inferred from homology"/>
<dbReference type="Proteomes" id="UP000067683">
    <property type="component" value="Chromosome"/>
</dbReference>
<dbReference type="GO" id="GO:0020037">
    <property type="term" value="F:heme binding"/>
    <property type="evidence" value="ECO:0007669"/>
    <property type="project" value="InterPro"/>
</dbReference>
<dbReference type="AlphaFoldDB" id="A0A0U2XET5"/>
<sequence length="442" mass="51185">MKVKHPIPKAKELDNTLSLLGEGFDFLPGRRKELGSDIFETRLLGKKVVCMAGEEAAELFYNNDYFKRSGAAPLPLEQTLFGRGAVHGRDGEDHHQQKRMFLSMMTPERLEDAKRMVIQELETKAEQWEQMDEVVLLDEIEEIFTRSMIHWAGLPMKESEVKQRTWELVTMVDSFGLTEGRYLEGMKARNAHEDWLKKIIKQIRKGEYNPPAYTAAYIVAHHRTPNGKLLDLETAAVDLNNAYRPMIATAYFIVFGVMAMHENPVTRGKLQADENNYSHNFAQEVRRYYPFAPVMAAISKKDFNWNGVHFKKDMRVILDLYGTNHHPDSWDNADEFIPERFSTWNGSPFSFIPQGGGDHHTGHRCAGEWMTVMYMQSIFKYFAENLKYSVPEQDLSYDMSRMPTMPKSRLILKDVQKLKNRPDNVFYHEQKNTTVQSGCPFH</sequence>
<dbReference type="STRING" id="200991.AUC31_08875"/>
<dbReference type="KEGG" id="prt:AUC31_08875"/>
<dbReference type="GO" id="GO:0016705">
    <property type="term" value="F:oxidoreductase activity, acting on paired donors, with incorporation or reduction of molecular oxygen"/>
    <property type="evidence" value="ECO:0007669"/>
    <property type="project" value="InterPro"/>
</dbReference>
<dbReference type="InterPro" id="IPR001128">
    <property type="entry name" value="Cyt_P450"/>
</dbReference>
<keyword evidence="7" id="KW-0503">Monooxygenase</keyword>
<dbReference type="InterPro" id="IPR036396">
    <property type="entry name" value="Cyt_P450_sf"/>
</dbReference>
<evidence type="ECO:0000256" key="2">
    <source>
        <dbReference type="ARBA" id="ARBA00010617"/>
    </source>
</evidence>
<protein>
    <submittedName>
        <fullName evidence="8">Cytochrome</fullName>
    </submittedName>
</protein>
<comment type="similarity">
    <text evidence="2">Belongs to the cytochrome P450 family.</text>
</comment>
<dbReference type="GO" id="GO:0016125">
    <property type="term" value="P:sterol metabolic process"/>
    <property type="evidence" value="ECO:0007669"/>
    <property type="project" value="TreeGrafter"/>
</dbReference>
<organism evidence="8 9">
    <name type="scientific">Planococcus rifietoensis</name>
    <dbReference type="NCBI Taxonomy" id="200991"/>
    <lineage>
        <taxon>Bacteria</taxon>
        <taxon>Bacillati</taxon>
        <taxon>Bacillota</taxon>
        <taxon>Bacilli</taxon>
        <taxon>Bacillales</taxon>
        <taxon>Caryophanaceae</taxon>
        <taxon>Planococcus</taxon>
    </lineage>
</organism>
<evidence type="ECO:0000256" key="3">
    <source>
        <dbReference type="ARBA" id="ARBA00022617"/>
    </source>
</evidence>
<dbReference type="SUPFAM" id="SSF48264">
    <property type="entry name" value="Cytochrome P450"/>
    <property type="match status" value="1"/>
</dbReference>
<keyword evidence="3" id="KW-0349">Heme</keyword>
<evidence type="ECO:0000256" key="6">
    <source>
        <dbReference type="ARBA" id="ARBA00023004"/>
    </source>
</evidence>
<evidence type="ECO:0000256" key="7">
    <source>
        <dbReference type="ARBA" id="ARBA00023033"/>
    </source>
</evidence>
<name>A0A0U2XET5_9BACL</name>
<keyword evidence="4" id="KW-0479">Metal-binding</keyword>
<evidence type="ECO:0000313" key="8">
    <source>
        <dbReference type="EMBL" id="ALS75327.1"/>
    </source>
</evidence>
<dbReference type="EMBL" id="CP013659">
    <property type="protein sequence ID" value="ALS75327.1"/>
    <property type="molecule type" value="Genomic_DNA"/>
</dbReference>
<evidence type="ECO:0000256" key="5">
    <source>
        <dbReference type="ARBA" id="ARBA00023002"/>
    </source>
</evidence>
<reference evidence="8" key="1">
    <citation type="submission" date="2016-01" db="EMBL/GenBank/DDBJ databases">
        <title>Complete genome of Planococcus rifietoensis type strain M8.</title>
        <authorList>
            <person name="See-Too W.S."/>
        </authorList>
    </citation>
    <scope>NUCLEOTIDE SEQUENCE [LARGE SCALE GENOMIC DNA]</scope>
    <source>
        <strain evidence="8">M8</strain>
    </source>
</reference>
<comment type="cofactor">
    <cofactor evidence="1">
        <name>heme</name>
        <dbReference type="ChEBI" id="CHEBI:30413"/>
    </cofactor>
</comment>
<dbReference type="CDD" id="cd11067">
    <property type="entry name" value="CYP152"/>
    <property type="match status" value="1"/>
</dbReference>
<dbReference type="OrthoDB" id="9764248at2"/>
<dbReference type="RefSeq" id="WP_058382034.1">
    <property type="nucleotide sequence ID" value="NZ_CP013659.2"/>
</dbReference>
<gene>
    <name evidence="8" type="ORF">AUC31_08875</name>
</gene>
<evidence type="ECO:0000256" key="4">
    <source>
        <dbReference type="ARBA" id="ARBA00022723"/>
    </source>
</evidence>
<dbReference type="GO" id="GO:0004497">
    <property type="term" value="F:monooxygenase activity"/>
    <property type="evidence" value="ECO:0007669"/>
    <property type="project" value="UniProtKB-KW"/>
</dbReference>
<keyword evidence="9" id="KW-1185">Reference proteome</keyword>
<accession>A0A0U2XET5</accession>
<dbReference type="Pfam" id="PF00067">
    <property type="entry name" value="p450"/>
    <property type="match status" value="1"/>
</dbReference>
<evidence type="ECO:0000313" key="9">
    <source>
        <dbReference type="Proteomes" id="UP000067683"/>
    </source>
</evidence>
<dbReference type="PANTHER" id="PTHR24286:SF24">
    <property type="entry name" value="LANOSTEROL 14-ALPHA DEMETHYLASE"/>
    <property type="match status" value="1"/>
</dbReference>
<keyword evidence="6" id="KW-0408">Iron</keyword>
<keyword evidence="5" id="KW-0560">Oxidoreductase</keyword>
<dbReference type="Gene3D" id="1.10.630.10">
    <property type="entry name" value="Cytochrome P450"/>
    <property type="match status" value="1"/>
</dbReference>
<evidence type="ECO:0000256" key="1">
    <source>
        <dbReference type="ARBA" id="ARBA00001971"/>
    </source>
</evidence>
<dbReference type="GO" id="GO:0005506">
    <property type="term" value="F:iron ion binding"/>
    <property type="evidence" value="ECO:0007669"/>
    <property type="project" value="InterPro"/>
</dbReference>
<dbReference type="PANTHER" id="PTHR24286">
    <property type="entry name" value="CYTOCHROME P450 26"/>
    <property type="match status" value="1"/>
</dbReference>